<dbReference type="InterPro" id="IPR035451">
    <property type="entry name" value="Ada-like_dom_sf"/>
</dbReference>
<feature type="compositionally biased region" description="Basic residues" evidence="1">
    <location>
        <begin position="52"/>
        <end position="74"/>
    </location>
</feature>
<organism evidence="4 5">
    <name type="scientific">Eubacterium segne</name>
    <dbReference type="NCBI Taxonomy" id="2763045"/>
    <lineage>
        <taxon>Bacteria</taxon>
        <taxon>Bacillati</taxon>
        <taxon>Bacillota</taxon>
        <taxon>Clostridia</taxon>
        <taxon>Eubacteriales</taxon>
        <taxon>Eubacteriaceae</taxon>
        <taxon>Eubacterium</taxon>
    </lineage>
</organism>
<dbReference type="InterPro" id="IPR044927">
    <property type="entry name" value="Endonuclea_NS_2"/>
</dbReference>
<keyword evidence="4" id="KW-0540">Nuclease</keyword>
<feature type="compositionally biased region" description="Polar residues" evidence="1">
    <location>
        <begin position="268"/>
        <end position="302"/>
    </location>
</feature>
<name>A0ABR7F1H6_9FIRM</name>
<keyword evidence="2" id="KW-0732">Signal</keyword>
<keyword evidence="4" id="KW-0255">Endonuclease</keyword>
<reference evidence="4 5" key="1">
    <citation type="submission" date="2020-08" db="EMBL/GenBank/DDBJ databases">
        <title>Genome public.</title>
        <authorList>
            <person name="Liu C."/>
            <person name="Sun Q."/>
        </authorList>
    </citation>
    <scope>NUCLEOTIDE SEQUENCE [LARGE SCALE GENOMIC DNA]</scope>
    <source>
        <strain evidence="4 5">BX4</strain>
    </source>
</reference>
<accession>A0ABR7F1H6</accession>
<evidence type="ECO:0000313" key="5">
    <source>
        <dbReference type="Proteomes" id="UP000597877"/>
    </source>
</evidence>
<dbReference type="SUPFAM" id="SSF57884">
    <property type="entry name" value="Ada DNA repair protein, N-terminal domain (N-Ada 10)"/>
    <property type="match status" value="1"/>
</dbReference>
<feature type="region of interest" description="Disordered" evidence="1">
    <location>
        <begin position="37"/>
        <end position="84"/>
    </location>
</feature>
<feature type="domain" description="Type VII secretion system protein EssD-like" evidence="3">
    <location>
        <begin position="114"/>
        <end position="239"/>
    </location>
</feature>
<protein>
    <submittedName>
        <fullName evidence="4">DNA/RNA non-specific endonuclease</fullName>
    </submittedName>
</protein>
<feature type="signal peptide" evidence="2">
    <location>
        <begin position="1"/>
        <end position="23"/>
    </location>
</feature>
<proteinExistence type="predicted"/>
<dbReference type="Gene3D" id="3.40.570.10">
    <property type="entry name" value="Extracellular Endonuclease, subunit A"/>
    <property type="match status" value="1"/>
</dbReference>
<dbReference type="RefSeq" id="WP_186840237.1">
    <property type="nucleotide sequence ID" value="NZ_JACOOZ010000003.1"/>
</dbReference>
<keyword evidence="5" id="KW-1185">Reference proteome</keyword>
<comment type="caution">
    <text evidence="4">The sequence shown here is derived from an EMBL/GenBank/DDBJ whole genome shotgun (WGS) entry which is preliminary data.</text>
</comment>
<evidence type="ECO:0000256" key="2">
    <source>
        <dbReference type="SAM" id="SignalP"/>
    </source>
</evidence>
<dbReference type="GO" id="GO:0004519">
    <property type="term" value="F:endonuclease activity"/>
    <property type="evidence" value="ECO:0007669"/>
    <property type="project" value="UniProtKB-KW"/>
</dbReference>
<dbReference type="Gene3D" id="3.40.10.10">
    <property type="entry name" value="DNA Methylphosphotriester Repair Domain"/>
    <property type="match status" value="1"/>
</dbReference>
<evidence type="ECO:0000313" key="4">
    <source>
        <dbReference type="EMBL" id="MBC5667460.1"/>
    </source>
</evidence>
<dbReference type="InterPro" id="IPR044929">
    <property type="entry name" value="DNA/RNA_non-sp_Endonuclease_sf"/>
</dbReference>
<keyword evidence="4" id="KW-0378">Hydrolase</keyword>
<sequence>MKNKFKGLLVYLTLIALFFSGCSQDISTYSDNTEVTQAVTKSNSATKSDSKKPKKKSGKNTSSKKNKSSKRTTKSSKSSFSYKNVPKYKNKPYVAINNNEPFFKKNELKGKSFEKYSKLDYLGRCGVAEASIGTDLMPSEKRGSISQVKPTGWHSVRYNFVDGKSLYNRCHLIGYQLSGENANERNLITGTRYLNVDGMLPFENMVADYVKETKNHVMYRVTPVFVGNELVARGVLMEGYSVEDDGDGICFNVFCYNAQPNVKINYATGESSGSGKIKTAQNGSSKNNTSKGGTSKNQTSNENQDDSKYDYILNMNTHKFHLPGCRGVKQMSEANKGKYKGSREEVIEQGYEPCKICNP</sequence>
<dbReference type="EMBL" id="JACOOZ010000003">
    <property type="protein sequence ID" value="MBC5667460.1"/>
    <property type="molecule type" value="Genomic_DNA"/>
</dbReference>
<feature type="chain" id="PRO_5045281888" evidence="2">
    <location>
        <begin position="24"/>
        <end position="359"/>
    </location>
</feature>
<evidence type="ECO:0000259" key="3">
    <source>
        <dbReference type="Pfam" id="PF13930"/>
    </source>
</evidence>
<dbReference type="Pfam" id="PF13930">
    <property type="entry name" value="Endonuclea_NS_2"/>
    <property type="match status" value="1"/>
</dbReference>
<feature type="compositionally biased region" description="Low complexity" evidence="1">
    <location>
        <begin position="75"/>
        <end position="84"/>
    </location>
</feature>
<dbReference type="PROSITE" id="PS51257">
    <property type="entry name" value="PROKAR_LIPOPROTEIN"/>
    <property type="match status" value="1"/>
</dbReference>
<feature type="region of interest" description="Disordered" evidence="1">
    <location>
        <begin position="268"/>
        <end position="305"/>
    </location>
</feature>
<evidence type="ECO:0000256" key="1">
    <source>
        <dbReference type="SAM" id="MobiDB-lite"/>
    </source>
</evidence>
<gene>
    <name evidence="4" type="ORF">H8S00_05615</name>
</gene>
<dbReference type="Proteomes" id="UP000597877">
    <property type="component" value="Unassembled WGS sequence"/>
</dbReference>